<sequence length="310" mass="33015">MGKRVLGLVVHPRNDVSESVATVTALASRHGIRVVARPADADRLGDGVEPVADENFADEVEFVFSLGGDGTMLGAMRLVAGRPTPVLGVNHGNVGFLIEVSPRELRHSLERLIAGDFSLEPHSCLELTGRAEPALAFNDVVLTTTVPWTAVSLDLEINGMRFGYFRSDAVVVCTPTGSTAYNYAAGGPIISPSAPLIGLTPVAPMSGITRPIVLGGDETILLRAPGHETRVSLDGATVVTIAEGADMVVRMRPNATNVVRFDQDAHGARSRVKLSLLDLPLRPEQLVELVPEELRDRARRLTEVPAGDEA</sequence>
<dbReference type="Gene3D" id="3.40.50.10330">
    <property type="entry name" value="Probable inorganic polyphosphate/atp-NAD kinase, domain 1"/>
    <property type="match status" value="1"/>
</dbReference>
<keyword evidence="6" id="KW-0067">ATP-binding</keyword>
<dbReference type="SUPFAM" id="SSF111331">
    <property type="entry name" value="NAD kinase/diacylglycerol kinase-like"/>
    <property type="match status" value="1"/>
</dbReference>
<dbReference type="Pfam" id="PF01513">
    <property type="entry name" value="NAD_kinase"/>
    <property type="match status" value="1"/>
</dbReference>
<dbReference type="InterPro" id="IPR017437">
    <property type="entry name" value="ATP-NAD_kinase_PpnK-typ_C"/>
</dbReference>
<feature type="binding site" evidence="6">
    <location>
        <position position="203"/>
    </location>
    <ligand>
        <name>NAD(+)</name>
        <dbReference type="ChEBI" id="CHEBI:57540"/>
    </ligand>
</feature>
<accession>A0ABT0YAE7</accession>
<feature type="binding site" evidence="6">
    <location>
        <begin position="138"/>
        <end position="139"/>
    </location>
    <ligand>
        <name>NAD(+)</name>
        <dbReference type="ChEBI" id="CHEBI:57540"/>
    </ligand>
</feature>
<comment type="similarity">
    <text evidence="6">Belongs to the NAD kinase family.</text>
</comment>
<organism evidence="7 8">
    <name type="scientific">Paractinoplanes hotanensis</name>
    <dbReference type="NCBI Taxonomy" id="2906497"/>
    <lineage>
        <taxon>Bacteria</taxon>
        <taxon>Bacillati</taxon>
        <taxon>Actinomycetota</taxon>
        <taxon>Actinomycetes</taxon>
        <taxon>Micromonosporales</taxon>
        <taxon>Micromonosporaceae</taxon>
        <taxon>Paractinoplanes</taxon>
    </lineage>
</organism>
<dbReference type="GO" id="GO:0016301">
    <property type="term" value="F:kinase activity"/>
    <property type="evidence" value="ECO:0007669"/>
    <property type="project" value="UniProtKB-KW"/>
</dbReference>
<comment type="subcellular location">
    <subcellularLocation>
        <location evidence="6">Cytoplasm</location>
    </subcellularLocation>
</comment>
<keyword evidence="8" id="KW-1185">Reference proteome</keyword>
<dbReference type="PANTHER" id="PTHR20275">
    <property type="entry name" value="NAD KINASE"/>
    <property type="match status" value="1"/>
</dbReference>
<keyword evidence="3 6" id="KW-0521">NADP</keyword>
<gene>
    <name evidence="6" type="primary">nadK</name>
    <name evidence="7" type="ORF">LXN57_35050</name>
</gene>
<dbReference type="RefSeq" id="WP_251802532.1">
    <property type="nucleotide sequence ID" value="NZ_JAMQOL010000052.1"/>
</dbReference>
<keyword evidence="6" id="KW-0963">Cytoplasm</keyword>
<keyword evidence="4 6" id="KW-0520">NAD</keyword>
<feature type="active site" description="Proton acceptor" evidence="6">
    <location>
        <position position="69"/>
    </location>
</feature>
<dbReference type="InterPro" id="IPR016064">
    <property type="entry name" value="NAD/diacylglycerol_kinase_sf"/>
</dbReference>
<dbReference type="PANTHER" id="PTHR20275:SF0">
    <property type="entry name" value="NAD KINASE"/>
    <property type="match status" value="1"/>
</dbReference>
<dbReference type="EC" id="2.7.1.23" evidence="6"/>
<feature type="binding site" evidence="6">
    <location>
        <position position="166"/>
    </location>
    <ligand>
        <name>NAD(+)</name>
        <dbReference type="ChEBI" id="CHEBI:57540"/>
    </ligand>
</feature>
<feature type="binding site" evidence="6">
    <location>
        <begin position="69"/>
        <end position="70"/>
    </location>
    <ligand>
        <name>NAD(+)</name>
        <dbReference type="ChEBI" id="CHEBI:57540"/>
    </ligand>
</feature>
<evidence type="ECO:0000256" key="4">
    <source>
        <dbReference type="ARBA" id="ARBA00023027"/>
    </source>
</evidence>
<dbReference type="InterPro" id="IPR017438">
    <property type="entry name" value="ATP-NAD_kinase_N"/>
</dbReference>
<comment type="caution">
    <text evidence="6">Lacks conserved residue(s) required for the propagation of feature annotation.</text>
</comment>
<evidence type="ECO:0000256" key="5">
    <source>
        <dbReference type="ARBA" id="ARBA00047925"/>
    </source>
</evidence>
<dbReference type="Proteomes" id="UP001523216">
    <property type="component" value="Unassembled WGS sequence"/>
</dbReference>
<dbReference type="EMBL" id="JAMQOL010000052">
    <property type="protein sequence ID" value="MCM4082800.1"/>
    <property type="molecule type" value="Genomic_DNA"/>
</dbReference>
<keyword evidence="1 6" id="KW-0808">Transferase</keyword>
<dbReference type="InterPro" id="IPR002504">
    <property type="entry name" value="NADK"/>
</dbReference>
<protein>
    <recommendedName>
        <fullName evidence="6">NAD kinase</fullName>
        <ecNumber evidence="6">2.7.1.23</ecNumber>
    </recommendedName>
    <alternativeName>
        <fullName evidence="6">ATP-dependent NAD kinase</fullName>
    </alternativeName>
</protein>
<comment type="function">
    <text evidence="6">Involved in the regulation of the intracellular balance of NAD and NADP, and is a key enzyme in the biosynthesis of NADP. Catalyzes specifically the phosphorylation on 2'-hydroxyl of the adenosine moiety of NAD to yield NADP.</text>
</comment>
<evidence type="ECO:0000256" key="3">
    <source>
        <dbReference type="ARBA" id="ARBA00022857"/>
    </source>
</evidence>
<comment type="catalytic activity">
    <reaction evidence="5 6">
        <text>NAD(+) + ATP = ADP + NADP(+) + H(+)</text>
        <dbReference type="Rhea" id="RHEA:18629"/>
        <dbReference type="ChEBI" id="CHEBI:15378"/>
        <dbReference type="ChEBI" id="CHEBI:30616"/>
        <dbReference type="ChEBI" id="CHEBI:57540"/>
        <dbReference type="ChEBI" id="CHEBI:58349"/>
        <dbReference type="ChEBI" id="CHEBI:456216"/>
        <dbReference type="EC" id="2.7.1.23"/>
    </reaction>
</comment>
<evidence type="ECO:0000313" key="8">
    <source>
        <dbReference type="Proteomes" id="UP001523216"/>
    </source>
</evidence>
<dbReference type="HAMAP" id="MF_00361">
    <property type="entry name" value="NAD_kinase"/>
    <property type="match status" value="1"/>
</dbReference>
<dbReference type="Gene3D" id="2.60.200.30">
    <property type="entry name" value="Probable inorganic polyphosphate/atp-NAD kinase, domain 2"/>
    <property type="match status" value="1"/>
</dbReference>
<feature type="binding site" evidence="6">
    <location>
        <position position="168"/>
    </location>
    <ligand>
        <name>NAD(+)</name>
        <dbReference type="ChEBI" id="CHEBI:57540"/>
    </ligand>
</feature>
<keyword evidence="2 6" id="KW-0418">Kinase</keyword>
<dbReference type="Pfam" id="PF20143">
    <property type="entry name" value="NAD_kinase_C"/>
    <property type="match status" value="1"/>
</dbReference>
<proteinExistence type="inferred from homology"/>
<comment type="caution">
    <text evidence="7">The sequence shown here is derived from an EMBL/GenBank/DDBJ whole genome shotgun (WGS) entry which is preliminary data.</text>
</comment>
<evidence type="ECO:0000256" key="6">
    <source>
        <dbReference type="HAMAP-Rule" id="MF_00361"/>
    </source>
</evidence>
<keyword evidence="6" id="KW-0547">Nucleotide-binding</keyword>
<evidence type="ECO:0000313" key="7">
    <source>
        <dbReference type="EMBL" id="MCM4082800.1"/>
    </source>
</evidence>
<comment type="cofactor">
    <cofactor evidence="6">
        <name>a divalent metal cation</name>
        <dbReference type="ChEBI" id="CHEBI:60240"/>
    </cofactor>
</comment>
<name>A0ABT0YAE7_9ACTN</name>
<reference evidence="7 8" key="1">
    <citation type="submission" date="2022-06" db="EMBL/GenBank/DDBJ databases">
        <title>Actinoplanes abujensis sp. nov., isolated from Nigerian arid soil.</title>
        <authorList>
            <person name="Ding P."/>
        </authorList>
    </citation>
    <scope>NUCLEOTIDE SEQUENCE [LARGE SCALE GENOMIC DNA]</scope>
    <source>
        <strain evidence="8">TRM88002</strain>
    </source>
</reference>
<evidence type="ECO:0000256" key="1">
    <source>
        <dbReference type="ARBA" id="ARBA00022679"/>
    </source>
</evidence>
<evidence type="ECO:0000256" key="2">
    <source>
        <dbReference type="ARBA" id="ARBA00022777"/>
    </source>
</evidence>